<sequence>MAVIKNSSTMLLSVMALMALCTSLPSCHAVRTQGIGIQFSTDQNYICIEQSALMKIVLQMDGANRCVSIGRAALWMCVVSTARTGASIGKEPSVMVLLTSVAANTMVRDEPTFVLVKEFILQFLPATDYPVIMINVIDFDVYDPINLPARLMANIFLQNK</sequence>
<dbReference type="EnsemblPlants" id="OGLUM11G05100.1">
    <property type="protein sequence ID" value="OGLUM11G05100.1"/>
    <property type="gene ID" value="OGLUM11G05100"/>
</dbReference>
<name>A0A0E0BG60_9ORYZ</name>
<keyword evidence="1" id="KW-0732">Signal</keyword>
<organism evidence="2">
    <name type="scientific">Oryza glumipatula</name>
    <dbReference type="NCBI Taxonomy" id="40148"/>
    <lineage>
        <taxon>Eukaryota</taxon>
        <taxon>Viridiplantae</taxon>
        <taxon>Streptophyta</taxon>
        <taxon>Embryophyta</taxon>
        <taxon>Tracheophyta</taxon>
        <taxon>Spermatophyta</taxon>
        <taxon>Magnoliopsida</taxon>
        <taxon>Liliopsida</taxon>
        <taxon>Poales</taxon>
        <taxon>Poaceae</taxon>
        <taxon>BOP clade</taxon>
        <taxon>Oryzoideae</taxon>
        <taxon>Oryzeae</taxon>
        <taxon>Oryzinae</taxon>
        <taxon>Oryza</taxon>
    </lineage>
</organism>
<protein>
    <recommendedName>
        <fullName evidence="4">Xylanase inhibitor C-terminal domain-containing protein</fullName>
    </recommendedName>
</protein>
<evidence type="ECO:0000256" key="1">
    <source>
        <dbReference type="SAM" id="SignalP"/>
    </source>
</evidence>
<dbReference type="Gramene" id="OGLUM11G05100.1">
    <property type="protein sequence ID" value="OGLUM11G05100.1"/>
    <property type="gene ID" value="OGLUM11G05100"/>
</dbReference>
<dbReference type="Proteomes" id="UP000026961">
    <property type="component" value="Chromosome 11"/>
</dbReference>
<evidence type="ECO:0000313" key="2">
    <source>
        <dbReference type="EnsemblPlants" id="OGLUM11G05100.1"/>
    </source>
</evidence>
<evidence type="ECO:0008006" key="4">
    <source>
        <dbReference type="Google" id="ProtNLM"/>
    </source>
</evidence>
<evidence type="ECO:0000313" key="3">
    <source>
        <dbReference type="Proteomes" id="UP000026961"/>
    </source>
</evidence>
<proteinExistence type="predicted"/>
<dbReference type="HOGENOM" id="CLU_159595_0_0_1"/>
<feature type="chain" id="PRO_5002354855" description="Xylanase inhibitor C-terminal domain-containing protein" evidence="1">
    <location>
        <begin position="30"/>
        <end position="160"/>
    </location>
</feature>
<keyword evidence="3" id="KW-1185">Reference proteome</keyword>
<reference evidence="2" key="1">
    <citation type="submission" date="2015-04" db="UniProtKB">
        <authorList>
            <consortium name="EnsemblPlants"/>
        </authorList>
    </citation>
    <scope>IDENTIFICATION</scope>
</reference>
<reference evidence="2" key="2">
    <citation type="submission" date="2018-05" db="EMBL/GenBank/DDBJ databases">
        <title>OgluRS3 (Oryza glumaepatula Reference Sequence Version 3).</title>
        <authorList>
            <person name="Zhang J."/>
            <person name="Kudrna D."/>
            <person name="Lee S."/>
            <person name="Talag J."/>
            <person name="Welchert J."/>
            <person name="Wing R.A."/>
        </authorList>
    </citation>
    <scope>NUCLEOTIDE SEQUENCE [LARGE SCALE GENOMIC DNA]</scope>
</reference>
<feature type="signal peptide" evidence="1">
    <location>
        <begin position="1"/>
        <end position="29"/>
    </location>
</feature>
<accession>A0A0E0BG60</accession>
<dbReference type="AlphaFoldDB" id="A0A0E0BG60"/>